<evidence type="ECO:0000256" key="5">
    <source>
        <dbReference type="ARBA" id="ARBA00022989"/>
    </source>
</evidence>
<dbReference type="RefSeq" id="WP_116187100.1">
    <property type="nucleotide sequence ID" value="NZ_QTTN01000001.1"/>
</dbReference>
<keyword evidence="6 7" id="KW-0472">Membrane</keyword>
<evidence type="ECO:0000256" key="2">
    <source>
        <dbReference type="ARBA" id="ARBA00022448"/>
    </source>
</evidence>
<comment type="subcellular location">
    <subcellularLocation>
        <location evidence="1 7">Cell membrane</location>
        <topology evidence="1 7">Multi-pass membrane protein</topology>
    </subcellularLocation>
</comment>
<dbReference type="Gene3D" id="1.10.3720.10">
    <property type="entry name" value="MetI-like"/>
    <property type="match status" value="1"/>
</dbReference>
<feature type="transmembrane region" description="Helical" evidence="7">
    <location>
        <begin position="176"/>
        <end position="195"/>
    </location>
</feature>
<dbReference type="InterPro" id="IPR035906">
    <property type="entry name" value="MetI-like_sf"/>
</dbReference>
<feature type="transmembrane region" description="Helical" evidence="7">
    <location>
        <begin position="279"/>
        <end position="305"/>
    </location>
</feature>
<sequence>MSTQLKDIQHSEANTQALFEKLPQRHKEAEIITAESRSTFQESWARLRKNKYAMTGMYVLIIMIILAIVCPMLSPYNTYTNDLDNTYAAPSAKHWFGTDNLGRDMFTRSWRGVQISLIVGFTAALIDLLIGVAYGGIMGFAGKRLGNAMNKFAEVLYAIPYMLVVILLGVVMGSGLFTIILALSITGWITMSWIVRGQILQLKNQEYVLAAQSMGASGGRILFRHLIPNTLGPIIVTVTLSVPSAIFTEAFLSFLGLGVQSPDASLGSLISSAMSSWTLYPWVMAIPASLLCITMIAFNIFGDGLQDAFDPKMKK</sequence>
<dbReference type="Proteomes" id="UP000256304">
    <property type="component" value="Unassembled WGS sequence"/>
</dbReference>
<dbReference type="AlphaFoldDB" id="A0A3D9SP68"/>
<keyword evidence="4 7" id="KW-0812">Transmembrane</keyword>
<dbReference type="PROSITE" id="PS50928">
    <property type="entry name" value="ABC_TM1"/>
    <property type="match status" value="1"/>
</dbReference>
<feature type="transmembrane region" description="Helical" evidence="7">
    <location>
        <begin position="52"/>
        <end position="74"/>
    </location>
</feature>
<keyword evidence="10" id="KW-1185">Reference proteome</keyword>
<dbReference type="InterPro" id="IPR000515">
    <property type="entry name" value="MetI-like"/>
</dbReference>
<evidence type="ECO:0000313" key="10">
    <source>
        <dbReference type="Proteomes" id="UP000256304"/>
    </source>
</evidence>
<feature type="transmembrane region" description="Helical" evidence="7">
    <location>
        <begin position="234"/>
        <end position="259"/>
    </location>
</feature>
<reference evidence="9 10" key="1">
    <citation type="submission" date="2018-08" db="EMBL/GenBank/DDBJ databases">
        <title>Genomic Encyclopedia of Type Strains, Phase III (KMG-III): the genomes of soil and plant-associated and newly described type strains.</title>
        <authorList>
            <person name="Whitman W."/>
        </authorList>
    </citation>
    <scope>NUCLEOTIDE SEQUENCE [LARGE SCALE GENOMIC DNA]</scope>
    <source>
        <strain evidence="9 10">CGMCC 1.10966</strain>
    </source>
</reference>
<organism evidence="9 10">
    <name type="scientific">Paenibacillus taihuensis</name>
    <dbReference type="NCBI Taxonomy" id="1156355"/>
    <lineage>
        <taxon>Bacteria</taxon>
        <taxon>Bacillati</taxon>
        <taxon>Bacillota</taxon>
        <taxon>Bacilli</taxon>
        <taxon>Bacillales</taxon>
        <taxon>Paenibacillaceae</taxon>
        <taxon>Paenibacillus</taxon>
    </lineage>
</organism>
<gene>
    <name evidence="9" type="ORF">A8990_101158</name>
</gene>
<name>A0A3D9SP68_9BACL</name>
<feature type="transmembrane region" description="Helical" evidence="7">
    <location>
        <begin position="152"/>
        <end position="170"/>
    </location>
</feature>
<comment type="similarity">
    <text evidence="7">Belongs to the binding-protein-dependent transport system permease family.</text>
</comment>
<evidence type="ECO:0000259" key="8">
    <source>
        <dbReference type="PROSITE" id="PS50928"/>
    </source>
</evidence>
<dbReference type="GO" id="GO:0055085">
    <property type="term" value="P:transmembrane transport"/>
    <property type="evidence" value="ECO:0007669"/>
    <property type="project" value="InterPro"/>
</dbReference>
<keyword evidence="5 7" id="KW-1133">Transmembrane helix</keyword>
<evidence type="ECO:0000256" key="4">
    <source>
        <dbReference type="ARBA" id="ARBA00022692"/>
    </source>
</evidence>
<dbReference type="InterPro" id="IPR050366">
    <property type="entry name" value="BP-dependent_transpt_permease"/>
</dbReference>
<dbReference type="OrthoDB" id="9797472at2"/>
<evidence type="ECO:0000256" key="7">
    <source>
        <dbReference type="RuleBase" id="RU363032"/>
    </source>
</evidence>
<dbReference type="Pfam" id="PF00528">
    <property type="entry name" value="BPD_transp_1"/>
    <property type="match status" value="1"/>
</dbReference>
<dbReference type="GO" id="GO:0005886">
    <property type="term" value="C:plasma membrane"/>
    <property type="evidence" value="ECO:0007669"/>
    <property type="project" value="UniProtKB-SubCell"/>
</dbReference>
<keyword evidence="2 7" id="KW-0813">Transport</keyword>
<keyword evidence="3" id="KW-1003">Cell membrane</keyword>
<evidence type="ECO:0000256" key="6">
    <source>
        <dbReference type="ARBA" id="ARBA00023136"/>
    </source>
</evidence>
<dbReference type="PANTHER" id="PTHR43386">
    <property type="entry name" value="OLIGOPEPTIDE TRANSPORT SYSTEM PERMEASE PROTEIN APPC"/>
    <property type="match status" value="1"/>
</dbReference>
<dbReference type="SUPFAM" id="SSF161098">
    <property type="entry name" value="MetI-like"/>
    <property type="match status" value="1"/>
</dbReference>
<evidence type="ECO:0000256" key="3">
    <source>
        <dbReference type="ARBA" id="ARBA00022475"/>
    </source>
</evidence>
<dbReference type="InterPro" id="IPR025966">
    <property type="entry name" value="OppC_N"/>
</dbReference>
<evidence type="ECO:0000256" key="1">
    <source>
        <dbReference type="ARBA" id="ARBA00004651"/>
    </source>
</evidence>
<protein>
    <submittedName>
        <fullName evidence="9">Oligopeptide transport system permease protein</fullName>
    </submittedName>
</protein>
<dbReference type="CDD" id="cd06261">
    <property type="entry name" value="TM_PBP2"/>
    <property type="match status" value="1"/>
</dbReference>
<proteinExistence type="inferred from homology"/>
<feature type="domain" description="ABC transmembrane type-1" evidence="8">
    <location>
        <begin position="113"/>
        <end position="302"/>
    </location>
</feature>
<dbReference type="EMBL" id="QTTN01000001">
    <property type="protein sequence ID" value="REE94364.1"/>
    <property type="molecule type" value="Genomic_DNA"/>
</dbReference>
<feature type="transmembrane region" description="Helical" evidence="7">
    <location>
        <begin position="115"/>
        <end position="140"/>
    </location>
</feature>
<dbReference type="Pfam" id="PF12911">
    <property type="entry name" value="OppC_N"/>
    <property type="match status" value="1"/>
</dbReference>
<accession>A0A3D9SP68</accession>
<evidence type="ECO:0000313" key="9">
    <source>
        <dbReference type="EMBL" id="REE94364.1"/>
    </source>
</evidence>
<dbReference type="PANTHER" id="PTHR43386:SF22">
    <property type="entry name" value="OLIGOPEPTIDE TRANSPORT SYSTEM PERMEASE PROTEIN OPPC"/>
    <property type="match status" value="1"/>
</dbReference>
<comment type="caution">
    <text evidence="9">The sequence shown here is derived from an EMBL/GenBank/DDBJ whole genome shotgun (WGS) entry which is preliminary data.</text>
</comment>